<dbReference type="GO" id="GO:0015833">
    <property type="term" value="P:peptide transport"/>
    <property type="evidence" value="ECO:0007669"/>
    <property type="project" value="InterPro"/>
</dbReference>
<comment type="similarity">
    <text evidence="1">Belongs to the ABC transporter superfamily.</text>
</comment>
<evidence type="ECO:0000256" key="1">
    <source>
        <dbReference type="ARBA" id="ARBA00005417"/>
    </source>
</evidence>
<dbReference type="Gene3D" id="3.40.50.300">
    <property type="entry name" value="P-loop containing nucleotide triphosphate hydrolases"/>
    <property type="match status" value="1"/>
</dbReference>
<dbReference type="Pfam" id="PF00005">
    <property type="entry name" value="ABC_tran"/>
    <property type="match status" value="1"/>
</dbReference>
<dbReference type="GO" id="GO:0055085">
    <property type="term" value="P:transmembrane transport"/>
    <property type="evidence" value="ECO:0007669"/>
    <property type="project" value="UniProtKB-ARBA"/>
</dbReference>
<sequence>MSDATETPARPGSEPLIEVSDLHITYGRRGAIRRGRGVQAVQGVSLTLTAGRTLGLVGESGCGKSTLIRSLFGLSPVASGTIRAFGKDITRIPPRQRRQFGGRMQMVFQDPYSALDPRMTVHEIVAEPLRITGAYDRRAIDELLDRVGVSAEMAARRPGEFSGGQRQRVGIARALALNPKVLVLDEPVSALDVSIQAQILNLLDDLQKDLDLSYLFVSHDLSVVRHVADDVVVMQAGRFVEEGPIGQVFDHPEHPYTRTLLDSIPHVDFA</sequence>
<dbReference type="InterPro" id="IPR013563">
    <property type="entry name" value="Oligopep_ABC_C"/>
</dbReference>
<dbReference type="InterPro" id="IPR050319">
    <property type="entry name" value="ABC_transp_ATP-bind"/>
</dbReference>
<protein>
    <submittedName>
        <fullName evidence="6">Oligopeptide transport ATP-binding protein OppF</fullName>
    </submittedName>
</protein>
<dbReference type="PANTHER" id="PTHR43776">
    <property type="entry name" value="TRANSPORT ATP-BINDING PROTEIN"/>
    <property type="match status" value="1"/>
</dbReference>
<keyword evidence="2" id="KW-0813">Transport</keyword>
<dbReference type="InterPro" id="IPR017871">
    <property type="entry name" value="ABC_transporter-like_CS"/>
</dbReference>
<dbReference type="GO" id="GO:0016887">
    <property type="term" value="F:ATP hydrolysis activity"/>
    <property type="evidence" value="ECO:0007669"/>
    <property type="project" value="InterPro"/>
</dbReference>
<dbReference type="Pfam" id="PF08352">
    <property type="entry name" value="oligo_HPY"/>
    <property type="match status" value="1"/>
</dbReference>
<dbReference type="SMART" id="SM00382">
    <property type="entry name" value="AAA"/>
    <property type="match status" value="1"/>
</dbReference>
<comment type="caution">
    <text evidence="6">The sequence shown here is derived from an EMBL/GenBank/DDBJ whole genome shotgun (WGS) entry which is preliminary data.</text>
</comment>
<evidence type="ECO:0000313" key="7">
    <source>
        <dbReference type="Proteomes" id="UP000033740"/>
    </source>
</evidence>
<dbReference type="InterPro" id="IPR003593">
    <property type="entry name" value="AAA+_ATPase"/>
</dbReference>
<dbReference type="PROSITE" id="PS00211">
    <property type="entry name" value="ABC_TRANSPORTER_1"/>
    <property type="match status" value="1"/>
</dbReference>
<accession>A0A0F0LG58</accession>
<evidence type="ECO:0000259" key="5">
    <source>
        <dbReference type="PROSITE" id="PS50893"/>
    </source>
</evidence>
<proteinExistence type="inferred from homology"/>
<evidence type="ECO:0000256" key="3">
    <source>
        <dbReference type="ARBA" id="ARBA00022741"/>
    </source>
</evidence>
<feature type="domain" description="ABC transporter" evidence="5">
    <location>
        <begin position="17"/>
        <end position="261"/>
    </location>
</feature>
<evidence type="ECO:0000313" key="6">
    <source>
        <dbReference type="EMBL" id="KJL32133.1"/>
    </source>
</evidence>
<dbReference type="Proteomes" id="UP000033740">
    <property type="component" value="Unassembled WGS sequence"/>
</dbReference>
<dbReference type="GO" id="GO:0005524">
    <property type="term" value="F:ATP binding"/>
    <property type="evidence" value="ECO:0007669"/>
    <property type="project" value="UniProtKB-KW"/>
</dbReference>
<dbReference type="InterPro" id="IPR027417">
    <property type="entry name" value="P-loop_NTPase"/>
</dbReference>
<gene>
    <name evidence="6" type="primary">oppF_5</name>
    <name evidence="6" type="ORF">RS86_02602</name>
</gene>
<dbReference type="CDD" id="cd03257">
    <property type="entry name" value="ABC_NikE_OppD_transporters"/>
    <property type="match status" value="1"/>
</dbReference>
<dbReference type="PATRIC" id="fig|582680.6.peg.2671"/>
<dbReference type="SUPFAM" id="SSF52540">
    <property type="entry name" value="P-loop containing nucleoside triphosphate hydrolases"/>
    <property type="match status" value="1"/>
</dbReference>
<dbReference type="InterPro" id="IPR003439">
    <property type="entry name" value="ABC_transporter-like_ATP-bd"/>
</dbReference>
<evidence type="ECO:0000256" key="2">
    <source>
        <dbReference type="ARBA" id="ARBA00022448"/>
    </source>
</evidence>
<dbReference type="PROSITE" id="PS50893">
    <property type="entry name" value="ABC_TRANSPORTER_2"/>
    <property type="match status" value="1"/>
</dbReference>
<dbReference type="PANTHER" id="PTHR43776:SF7">
    <property type="entry name" value="D,D-DIPEPTIDE TRANSPORT ATP-BINDING PROTEIN DDPF-RELATED"/>
    <property type="match status" value="1"/>
</dbReference>
<dbReference type="STRING" id="582680.RS86_02602"/>
<keyword evidence="7" id="KW-1185">Reference proteome</keyword>
<keyword evidence="4 6" id="KW-0067">ATP-binding</keyword>
<dbReference type="EMBL" id="JYIX01000037">
    <property type="protein sequence ID" value="KJL32133.1"/>
    <property type="molecule type" value="Genomic_DNA"/>
</dbReference>
<name>A0A0F0LG58_9MICO</name>
<reference evidence="6 7" key="1">
    <citation type="submission" date="2015-02" db="EMBL/GenBank/DDBJ databases">
        <title>Draft genome sequences of ten Microbacterium spp. with emphasis on heavy metal contaminated environments.</title>
        <authorList>
            <person name="Corretto E."/>
        </authorList>
    </citation>
    <scope>NUCLEOTIDE SEQUENCE [LARGE SCALE GENOMIC DNA]</scope>
    <source>
        <strain evidence="6 7">ARN176</strain>
    </source>
</reference>
<organism evidence="6 7">
    <name type="scientific">Microbacterium azadirachtae</name>
    <dbReference type="NCBI Taxonomy" id="582680"/>
    <lineage>
        <taxon>Bacteria</taxon>
        <taxon>Bacillati</taxon>
        <taxon>Actinomycetota</taxon>
        <taxon>Actinomycetes</taxon>
        <taxon>Micrococcales</taxon>
        <taxon>Microbacteriaceae</taxon>
        <taxon>Microbacterium</taxon>
    </lineage>
</organism>
<keyword evidence="3" id="KW-0547">Nucleotide-binding</keyword>
<dbReference type="AlphaFoldDB" id="A0A0F0LG58"/>
<evidence type="ECO:0000256" key="4">
    <source>
        <dbReference type="ARBA" id="ARBA00022840"/>
    </source>
</evidence>